<accession>A0A2V5H458</accession>
<sequence>MTAFPLILGSSFTLFFLSTDFFPVRVMLTNFYRNLAQLNLGPDQVWASEDLFLLSLFMKFIEYFVLSICTSNFSNSVYGW</sequence>
<name>A0A2V5H458_ASPV1</name>
<evidence type="ECO:0000313" key="2">
    <source>
        <dbReference type="EMBL" id="PYI16732.1"/>
    </source>
</evidence>
<feature type="transmembrane region" description="Helical" evidence="1">
    <location>
        <begin position="45"/>
        <end position="66"/>
    </location>
</feature>
<keyword evidence="3" id="KW-1185">Reference proteome</keyword>
<keyword evidence="1" id="KW-1133">Transmembrane helix</keyword>
<proteinExistence type="predicted"/>
<dbReference type="Proteomes" id="UP000249829">
    <property type="component" value="Unassembled WGS sequence"/>
</dbReference>
<evidence type="ECO:0000313" key="3">
    <source>
        <dbReference type="Proteomes" id="UP000249829"/>
    </source>
</evidence>
<evidence type="ECO:0000256" key="1">
    <source>
        <dbReference type="SAM" id="Phobius"/>
    </source>
</evidence>
<dbReference type="EMBL" id="KZ825165">
    <property type="protein sequence ID" value="PYI16732.1"/>
    <property type="molecule type" value="Genomic_DNA"/>
</dbReference>
<organism evidence="2 3">
    <name type="scientific">Aspergillus violaceofuscus (strain CBS 115571)</name>
    <dbReference type="NCBI Taxonomy" id="1450538"/>
    <lineage>
        <taxon>Eukaryota</taxon>
        <taxon>Fungi</taxon>
        <taxon>Dikarya</taxon>
        <taxon>Ascomycota</taxon>
        <taxon>Pezizomycotina</taxon>
        <taxon>Eurotiomycetes</taxon>
        <taxon>Eurotiomycetidae</taxon>
        <taxon>Eurotiales</taxon>
        <taxon>Aspergillaceae</taxon>
        <taxon>Aspergillus</taxon>
    </lineage>
</organism>
<keyword evidence="1" id="KW-0472">Membrane</keyword>
<gene>
    <name evidence="2" type="ORF">BO99DRAFT_404852</name>
</gene>
<reference evidence="2 3" key="1">
    <citation type="submission" date="2018-02" db="EMBL/GenBank/DDBJ databases">
        <title>The genomes of Aspergillus section Nigri reveals drivers in fungal speciation.</title>
        <authorList>
            <consortium name="DOE Joint Genome Institute"/>
            <person name="Vesth T.C."/>
            <person name="Nybo J."/>
            <person name="Theobald S."/>
            <person name="Brandl J."/>
            <person name="Frisvad J.C."/>
            <person name="Nielsen K.F."/>
            <person name="Lyhne E.K."/>
            <person name="Kogle M.E."/>
            <person name="Kuo A."/>
            <person name="Riley R."/>
            <person name="Clum A."/>
            <person name="Nolan M."/>
            <person name="Lipzen A."/>
            <person name="Salamov A."/>
            <person name="Henrissat B."/>
            <person name="Wiebenga A."/>
            <person name="De vries R.P."/>
            <person name="Grigoriev I.V."/>
            <person name="Mortensen U.H."/>
            <person name="Andersen M.R."/>
            <person name="Baker S.E."/>
        </authorList>
    </citation>
    <scope>NUCLEOTIDE SEQUENCE [LARGE SCALE GENOMIC DNA]</scope>
    <source>
        <strain evidence="2 3">CBS 115571</strain>
    </source>
</reference>
<protein>
    <submittedName>
        <fullName evidence="2">Uncharacterized protein</fullName>
    </submittedName>
</protein>
<keyword evidence="1" id="KW-0812">Transmembrane</keyword>
<dbReference type="AlphaFoldDB" id="A0A2V5H458"/>